<sequence length="509" mass="56500">MPPPSASRRGSLDGQREASRRHSLPLSSPRPGLVRQNATKVLLHKSMRSSYRMGNDLGEDMRLYWQYGKKFIHDSLGIVFMGVGLGLLSLYLFCAEDPKALPKDTHGWPEVAALPLALSIIGSALSFLLVFRLSWAFNRWSDARSLMGATTTRLKRFSVLLHSQIGTDGGTPKQKLLLDECTVVRRAEIRPNFEILELGQIEVVCDLYFAAVVLSLEKGPTYTYPRGDFAASRVVCETAAGTIFRDLGDKRPADVIGRTAHEQVLATHQWLAHLVRKGGDLDLVPTAAAESAYDDHRHLLLEYFSSLKIKTTPLPLPLQCLVSILKIAYTVFIFPQTMAYAFVMKLSSGHHEKFFIWRNPVYICAYLLITTLGVLFFTVMHLIALELDDPYGDDLSDLPMKQIHNALKADLEAIHHTSTHVFLAHTRAGDLELEEEDDETPTFGERVGASFRMSKARISASLSKAALHVPPSPTRSPLAPAPARGDTADSALFRTLMSQHLDDDDDAVL</sequence>
<name>A0ABR1G135_AURAN</name>
<dbReference type="Pfam" id="PF25539">
    <property type="entry name" value="Bestrophin_2"/>
    <property type="match status" value="1"/>
</dbReference>
<evidence type="ECO:0000256" key="3">
    <source>
        <dbReference type="ARBA" id="ARBA00022475"/>
    </source>
</evidence>
<evidence type="ECO:0000256" key="5">
    <source>
        <dbReference type="ARBA" id="ARBA00022989"/>
    </source>
</evidence>
<dbReference type="PANTHER" id="PTHR33281:SF19">
    <property type="entry name" value="VOLTAGE-DEPENDENT ANION CHANNEL-FORMING PROTEIN YNEE"/>
    <property type="match status" value="1"/>
</dbReference>
<evidence type="ECO:0000256" key="8">
    <source>
        <dbReference type="SAM" id="MobiDB-lite"/>
    </source>
</evidence>
<accession>A0ABR1G135</accession>
<keyword evidence="5 9" id="KW-1133">Transmembrane helix</keyword>
<feature type="transmembrane region" description="Helical" evidence="9">
    <location>
        <begin position="113"/>
        <end position="137"/>
    </location>
</feature>
<evidence type="ECO:0000256" key="4">
    <source>
        <dbReference type="ARBA" id="ARBA00022692"/>
    </source>
</evidence>
<dbReference type="InterPro" id="IPR044669">
    <property type="entry name" value="YneE/VCCN1/2-like"/>
</dbReference>
<keyword evidence="3" id="KW-1003">Cell membrane</keyword>
<feature type="transmembrane region" description="Helical" evidence="9">
    <location>
        <begin position="363"/>
        <end position="385"/>
    </location>
</feature>
<comment type="subcellular location">
    <subcellularLocation>
        <location evidence="1">Cell membrane</location>
        <topology evidence="1">Multi-pass membrane protein</topology>
    </subcellularLocation>
</comment>
<evidence type="ECO:0000256" key="7">
    <source>
        <dbReference type="ARBA" id="ARBA00023136"/>
    </source>
</evidence>
<feature type="region of interest" description="Disordered" evidence="8">
    <location>
        <begin position="1"/>
        <end position="32"/>
    </location>
</feature>
<evidence type="ECO:0000313" key="11">
    <source>
        <dbReference type="Proteomes" id="UP001363151"/>
    </source>
</evidence>
<proteinExistence type="predicted"/>
<keyword evidence="6" id="KW-0406">Ion transport</keyword>
<reference evidence="10 11" key="1">
    <citation type="submission" date="2024-03" db="EMBL/GenBank/DDBJ databases">
        <title>Aureococcus anophagefferens CCMP1851 and Kratosvirus quantuckense: Draft genome of a second virus-susceptible host strain in the model system.</title>
        <authorList>
            <person name="Chase E."/>
            <person name="Truchon A.R."/>
            <person name="Schepens W."/>
            <person name="Wilhelm S.W."/>
        </authorList>
    </citation>
    <scope>NUCLEOTIDE SEQUENCE [LARGE SCALE GENOMIC DNA]</scope>
    <source>
        <strain evidence="10 11">CCMP1851</strain>
    </source>
</reference>
<dbReference type="PANTHER" id="PTHR33281">
    <property type="entry name" value="UPF0187 PROTEIN YNEE"/>
    <property type="match status" value="1"/>
</dbReference>
<feature type="transmembrane region" description="Helical" evidence="9">
    <location>
        <begin position="318"/>
        <end position="343"/>
    </location>
</feature>
<keyword evidence="7 9" id="KW-0472">Membrane</keyword>
<feature type="compositionally biased region" description="Basic and acidic residues" evidence="8">
    <location>
        <begin position="10"/>
        <end position="20"/>
    </location>
</feature>
<evidence type="ECO:0008006" key="12">
    <source>
        <dbReference type="Google" id="ProtNLM"/>
    </source>
</evidence>
<feature type="transmembrane region" description="Helical" evidence="9">
    <location>
        <begin position="71"/>
        <end position="93"/>
    </location>
</feature>
<keyword evidence="2" id="KW-0813">Transport</keyword>
<keyword evidence="11" id="KW-1185">Reference proteome</keyword>
<dbReference type="EMBL" id="JBBJCI010000146">
    <property type="protein sequence ID" value="KAK7242188.1"/>
    <property type="molecule type" value="Genomic_DNA"/>
</dbReference>
<evidence type="ECO:0000256" key="2">
    <source>
        <dbReference type="ARBA" id="ARBA00022448"/>
    </source>
</evidence>
<comment type="caution">
    <text evidence="10">The sequence shown here is derived from an EMBL/GenBank/DDBJ whole genome shotgun (WGS) entry which is preliminary data.</text>
</comment>
<evidence type="ECO:0000313" key="10">
    <source>
        <dbReference type="EMBL" id="KAK7242188.1"/>
    </source>
</evidence>
<keyword evidence="4 9" id="KW-0812">Transmembrane</keyword>
<evidence type="ECO:0000256" key="6">
    <source>
        <dbReference type="ARBA" id="ARBA00023065"/>
    </source>
</evidence>
<dbReference type="Proteomes" id="UP001363151">
    <property type="component" value="Unassembled WGS sequence"/>
</dbReference>
<feature type="region of interest" description="Disordered" evidence="8">
    <location>
        <begin position="464"/>
        <end position="487"/>
    </location>
</feature>
<organism evidence="10 11">
    <name type="scientific">Aureococcus anophagefferens</name>
    <name type="common">Harmful bloom alga</name>
    <dbReference type="NCBI Taxonomy" id="44056"/>
    <lineage>
        <taxon>Eukaryota</taxon>
        <taxon>Sar</taxon>
        <taxon>Stramenopiles</taxon>
        <taxon>Ochrophyta</taxon>
        <taxon>Pelagophyceae</taxon>
        <taxon>Pelagomonadales</taxon>
        <taxon>Pelagomonadaceae</taxon>
        <taxon>Aureococcus</taxon>
    </lineage>
</organism>
<gene>
    <name evidence="10" type="ORF">SO694_00013168</name>
</gene>
<evidence type="ECO:0000256" key="9">
    <source>
        <dbReference type="SAM" id="Phobius"/>
    </source>
</evidence>
<protein>
    <recommendedName>
        <fullName evidence="12">Bestrophin homolog</fullName>
    </recommendedName>
</protein>
<evidence type="ECO:0000256" key="1">
    <source>
        <dbReference type="ARBA" id="ARBA00004651"/>
    </source>
</evidence>